<keyword evidence="8" id="KW-0472">Membrane</keyword>
<dbReference type="InterPro" id="IPR011102">
    <property type="entry name" value="Sig_transdc_His_kinase_HWE"/>
</dbReference>
<keyword evidence="8" id="KW-0812">Transmembrane</keyword>
<dbReference type="InterPro" id="IPR036890">
    <property type="entry name" value="HATPase_C_sf"/>
</dbReference>
<accession>A0ABQ5V642</accession>
<keyword evidence="8" id="KW-1133">Transmembrane helix</keyword>
<keyword evidence="11" id="KW-1185">Reference proteome</keyword>
<comment type="catalytic activity">
    <reaction evidence="1">
        <text>ATP + protein L-histidine = ADP + protein N-phospho-L-histidine.</text>
        <dbReference type="EC" id="2.7.13.3"/>
    </reaction>
</comment>
<feature type="transmembrane region" description="Helical" evidence="8">
    <location>
        <begin position="187"/>
        <end position="207"/>
    </location>
</feature>
<keyword evidence="6" id="KW-0418">Kinase</keyword>
<dbReference type="Gene3D" id="3.30.565.10">
    <property type="entry name" value="Histidine kinase-like ATPase, C-terminal domain"/>
    <property type="match status" value="1"/>
</dbReference>
<name>A0ABQ5V642_9PROT</name>
<dbReference type="Pfam" id="PF05227">
    <property type="entry name" value="CHASE3"/>
    <property type="match status" value="1"/>
</dbReference>
<keyword evidence="4" id="KW-0808">Transferase</keyword>
<proteinExistence type="predicted"/>
<dbReference type="EMBL" id="BSNK01000001">
    <property type="protein sequence ID" value="GLQ22313.1"/>
    <property type="molecule type" value="Genomic_DNA"/>
</dbReference>
<evidence type="ECO:0000256" key="1">
    <source>
        <dbReference type="ARBA" id="ARBA00000085"/>
    </source>
</evidence>
<dbReference type="PANTHER" id="PTHR41523">
    <property type="entry name" value="TWO-COMPONENT SYSTEM SENSOR PROTEIN"/>
    <property type="match status" value="1"/>
</dbReference>
<dbReference type="PANTHER" id="PTHR41523:SF8">
    <property type="entry name" value="ETHYLENE RESPONSE SENSOR PROTEIN"/>
    <property type="match status" value="1"/>
</dbReference>
<comment type="caution">
    <text evidence="10">The sequence shown here is derived from an EMBL/GenBank/DDBJ whole genome shotgun (WGS) entry which is preliminary data.</text>
</comment>
<evidence type="ECO:0000256" key="2">
    <source>
        <dbReference type="ARBA" id="ARBA00012438"/>
    </source>
</evidence>
<dbReference type="EC" id="2.7.13.3" evidence="2"/>
<reference evidence="10" key="1">
    <citation type="journal article" date="2014" name="Int. J. Syst. Evol. Microbiol.">
        <title>Complete genome of a new Firmicutes species belonging to the dominant human colonic microbiota ('Ruminococcus bicirculans') reveals two chromosomes and a selective capacity to utilize plant glucans.</title>
        <authorList>
            <consortium name="NISC Comparative Sequencing Program"/>
            <person name="Wegmann U."/>
            <person name="Louis P."/>
            <person name="Goesmann A."/>
            <person name="Henrissat B."/>
            <person name="Duncan S.H."/>
            <person name="Flint H.J."/>
        </authorList>
    </citation>
    <scope>NUCLEOTIDE SEQUENCE</scope>
    <source>
        <strain evidence="10">NBRC 108219</strain>
    </source>
</reference>
<dbReference type="CDD" id="cd19410">
    <property type="entry name" value="HK9-like_sensor"/>
    <property type="match status" value="1"/>
</dbReference>
<evidence type="ECO:0000256" key="6">
    <source>
        <dbReference type="ARBA" id="ARBA00022777"/>
    </source>
</evidence>
<evidence type="ECO:0000256" key="8">
    <source>
        <dbReference type="SAM" id="Phobius"/>
    </source>
</evidence>
<keyword evidence="7" id="KW-0067">ATP-binding</keyword>
<evidence type="ECO:0000313" key="11">
    <source>
        <dbReference type="Proteomes" id="UP001161391"/>
    </source>
</evidence>
<sequence length="437" mass="48890">MARTRLTGVLATIVAVLIAAVAATALYTSVKFAEAEQTARTAIQEATTYSNALDRLKDAVLDAETGQRGYLLTGDREYLQPYLRAQRLIEGFQDEGWEIAAMRGGEDTELRRLVNNKLTELAETIRLFDAGNPQAALTMIQTDRGQEMMAEIRQMVRGRQAEANDRAQVARQRVENYNERSGLVSKLLALLLVLASVMGVFTLYQWFRMRQVEEEVEEAVDTAERIEVIAHELDHRMKNLFAVAQGMLRQSARGRGEAVKDFAEEATSRLRAMSHAYSATRELDEARSLSKSVIIDRVVRSQLLDQHRVEIQGEDGDVSDKAVSPLALILHEWTTNALKYGAWKPDADPNGLSDVRISWRTTEGGDYELLWDEQHERRENSIPEASGYGSKLIKACAAQLGGKVDYDWHNKGVRIRLIADSKLLSVSRGSLSEAKIP</sequence>
<evidence type="ECO:0000259" key="9">
    <source>
        <dbReference type="SMART" id="SM00911"/>
    </source>
</evidence>
<dbReference type="Pfam" id="PF07536">
    <property type="entry name" value="HWE_HK"/>
    <property type="match status" value="1"/>
</dbReference>
<evidence type="ECO:0000313" key="10">
    <source>
        <dbReference type="EMBL" id="GLQ22313.1"/>
    </source>
</evidence>
<dbReference type="InterPro" id="IPR007891">
    <property type="entry name" value="CHASE3"/>
</dbReference>
<gene>
    <name evidence="10" type="ORF">GCM10007853_01870</name>
</gene>
<keyword evidence="3" id="KW-0597">Phosphoprotein</keyword>
<organism evidence="10 11">
    <name type="scientific">Algimonas ampicilliniresistens</name>
    <dbReference type="NCBI Taxonomy" id="1298735"/>
    <lineage>
        <taxon>Bacteria</taxon>
        <taxon>Pseudomonadati</taxon>
        <taxon>Pseudomonadota</taxon>
        <taxon>Alphaproteobacteria</taxon>
        <taxon>Maricaulales</taxon>
        <taxon>Robiginitomaculaceae</taxon>
        <taxon>Algimonas</taxon>
    </lineage>
</organism>
<reference evidence="10" key="2">
    <citation type="submission" date="2023-01" db="EMBL/GenBank/DDBJ databases">
        <title>Draft genome sequence of Algimonas ampicilliniresistens strain NBRC 108219.</title>
        <authorList>
            <person name="Sun Q."/>
            <person name="Mori K."/>
        </authorList>
    </citation>
    <scope>NUCLEOTIDE SEQUENCE</scope>
    <source>
        <strain evidence="10">NBRC 108219</strain>
    </source>
</reference>
<evidence type="ECO:0000256" key="7">
    <source>
        <dbReference type="ARBA" id="ARBA00022840"/>
    </source>
</evidence>
<protein>
    <recommendedName>
        <fullName evidence="2">histidine kinase</fullName>
        <ecNumber evidence="2">2.7.13.3</ecNumber>
    </recommendedName>
</protein>
<keyword evidence="5" id="KW-0547">Nucleotide-binding</keyword>
<dbReference type="SMART" id="SM00911">
    <property type="entry name" value="HWE_HK"/>
    <property type="match status" value="1"/>
</dbReference>
<evidence type="ECO:0000256" key="4">
    <source>
        <dbReference type="ARBA" id="ARBA00022679"/>
    </source>
</evidence>
<dbReference type="Proteomes" id="UP001161391">
    <property type="component" value="Unassembled WGS sequence"/>
</dbReference>
<feature type="domain" description="Signal transduction histidine kinase HWE region" evidence="9">
    <location>
        <begin position="232"/>
        <end position="315"/>
    </location>
</feature>
<evidence type="ECO:0000256" key="5">
    <source>
        <dbReference type="ARBA" id="ARBA00022741"/>
    </source>
</evidence>
<evidence type="ECO:0000256" key="3">
    <source>
        <dbReference type="ARBA" id="ARBA00022553"/>
    </source>
</evidence>